<protein>
    <submittedName>
        <fullName evidence="1">Uncharacterized protein</fullName>
    </submittedName>
</protein>
<dbReference type="EMBL" id="FNNH01000090">
    <property type="protein sequence ID" value="SDX20247.1"/>
    <property type="molecule type" value="Genomic_DNA"/>
</dbReference>
<accession>A0A1H2ZSA0</accession>
<evidence type="ECO:0000313" key="2">
    <source>
        <dbReference type="Proteomes" id="UP000183454"/>
    </source>
</evidence>
<reference evidence="1 2" key="1">
    <citation type="submission" date="2016-10" db="EMBL/GenBank/DDBJ databases">
        <authorList>
            <person name="de Groot N.N."/>
        </authorList>
    </citation>
    <scope>NUCLEOTIDE SEQUENCE [LARGE SCALE GENOMIC DNA]</scope>
    <source>
        <strain evidence="1 2">Nm110</strain>
    </source>
</reference>
<gene>
    <name evidence="1" type="ORF">SAMN05421882_10905</name>
</gene>
<dbReference type="Proteomes" id="UP000183454">
    <property type="component" value="Unassembled WGS sequence"/>
</dbReference>
<name>A0A1H2ZSA0_9PROT</name>
<evidence type="ECO:0000313" key="1">
    <source>
        <dbReference type="EMBL" id="SDX20247.1"/>
    </source>
</evidence>
<sequence>MTYGAVERLHIIAFGLSLLKADVSFLAARQAHREQERVWCNHLLGLIKIFQKAAEETTSSKYRTR</sequence>
<organism evidence="1 2">
    <name type="scientific">Nitrosomonas communis</name>
    <dbReference type="NCBI Taxonomy" id="44574"/>
    <lineage>
        <taxon>Bacteria</taxon>
        <taxon>Pseudomonadati</taxon>
        <taxon>Pseudomonadota</taxon>
        <taxon>Betaproteobacteria</taxon>
        <taxon>Nitrosomonadales</taxon>
        <taxon>Nitrosomonadaceae</taxon>
        <taxon>Nitrosomonas</taxon>
    </lineage>
</organism>
<proteinExistence type="predicted"/>
<dbReference type="AlphaFoldDB" id="A0A1H2ZSA0"/>